<dbReference type="GO" id="GO:0008253">
    <property type="term" value="F:5'-nucleotidase activity"/>
    <property type="evidence" value="ECO:0007669"/>
    <property type="project" value="TreeGrafter"/>
</dbReference>
<feature type="region of interest" description="Disordered" evidence="3">
    <location>
        <begin position="560"/>
        <end position="626"/>
    </location>
</feature>
<dbReference type="AlphaFoldDB" id="A0A9D2KFX8"/>
<feature type="transmembrane region" description="Helical" evidence="4">
    <location>
        <begin position="623"/>
        <end position="643"/>
    </location>
</feature>
<dbReference type="InterPro" id="IPR008334">
    <property type="entry name" value="5'-Nucleotdase_C"/>
</dbReference>
<dbReference type="InterPro" id="IPR029052">
    <property type="entry name" value="Metallo-depent_PP-like"/>
</dbReference>
<sequence length="650" mass="67986">MNRGLGACAALAVAGGLMLVPHAATAAVEGDTTDVRIVGINDFHGRIEADPAGGVAGAASLVGAVRQFESENPNTLFVSSGDNIGASTFTSFIQQDEPTMESLALGGLDVGVVGNHEFDQGFADLTDRVQPFYQQFSTEEGYGEDLTLGANVYHKGTQDPALKEYAIREVDGARIGFIGTITSDTQTLVSPAGISELEFGDQVEAANRVAAQIEDQVDATVLLTHSGAEVSGDDAATCEEIANEQTEFGELVRSAAPEIDAILSGHTHQAYPCTIQDRPVIQTGSYGSDVSQLDLQIDTATKELVSVEASLVPLISDDELVFPIAEDIQAVVDAAVEFAAVQGNEPVGEISADILRGGEIPGDDRGVESSMGNLVADMYLWATTEYSKYGGEPADLAFMNPGGLRDDLLYASSDVGEGDGIVTYAEAAAVQPFANTITTSELTGADIEQILEEQWQPGQDRPKLHLGVSEGFSYEYIDDAEPGEHVQSITLNGEALDPEATYTVTTNSFIAAGGDGFTGFANGPARDSGLIDLEASVDYLAEHDVVDPAPLGRAVVYEEAPEPEPTEEPTPEPTEEPTPEPTQAPSEEPSPEPTEEPTQAPSEEPAPSGAPSEEPLAPTGGDVTWGLGFGAAALIAAGVVLAARTRSRRA</sequence>
<accession>A0A9D2KFX8</accession>
<dbReference type="InterPro" id="IPR004843">
    <property type="entry name" value="Calcineurin-like_PHP"/>
</dbReference>
<dbReference type="GO" id="GO:0030288">
    <property type="term" value="C:outer membrane-bounded periplasmic space"/>
    <property type="evidence" value="ECO:0007669"/>
    <property type="project" value="TreeGrafter"/>
</dbReference>
<dbReference type="InterPro" id="IPR006179">
    <property type="entry name" value="5_nucleotidase/apyrase"/>
</dbReference>
<evidence type="ECO:0000313" key="8">
    <source>
        <dbReference type="Proteomes" id="UP000824220"/>
    </source>
</evidence>
<dbReference type="PRINTS" id="PR01607">
    <property type="entry name" value="APYRASEFAMLY"/>
</dbReference>
<evidence type="ECO:0000256" key="1">
    <source>
        <dbReference type="ARBA" id="ARBA00022729"/>
    </source>
</evidence>
<name>A0A9D2KFX8_9MICO</name>
<evidence type="ECO:0000259" key="5">
    <source>
        <dbReference type="Pfam" id="PF00149"/>
    </source>
</evidence>
<comment type="caution">
    <text evidence="7">The sequence shown here is derived from an EMBL/GenBank/DDBJ whole genome shotgun (WGS) entry which is preliminary data.</text>
</comment>
<feature type="signal peptide" evidence="2">
    <location>
        <begin position="1"/>
        <end position="26"/>
    </location>
</feature>
<protein>
    <submittedName>
        <fullName evidence="7">Bifunctional metallophosphatase/5'-nucleotidase</fullName>
    </submittedName>
</protein>
<dbReference type="Gene3D" id="3.90.780.10">
    <property type="entry name" value="5'-Nucleotidase, C-terminal domain"/>
    <property type="match status" value="1"/>
</dbReference>
<dbReference type="GO" id="GO:0008768">
    <property type="term" value="F:UDP-sugar diphosphatase activity"/>
    <property type="evidence" value="ECO:0007669"/>
    <property type="project" value="TreeGrafter"/>
</dbReference>
<dbReference type="Pfam" id="PF02872">
    <property type="entry name" value="5_nucleotid_C"/>
    <property type="match status" value="1"/>
</dbReference>
<keyword evidence="2" id="KW-0378">Hydrolase</keyword>
<dbReference type="InterPro" id="IPR036907">
    <property type="entry name" value="5'-Nucleotdase_C_sf"/>
</dbReference>
<keyword evidence="4" id="KW-1133">Transmembrane helix</keyword>
<evidence type="ECO:0000313" key="7">
    <source>
        <dbReference type="EMBL" id="HJA04124.1"/>
    </source>
</evidence>
<dbReference type="PANTHER" id="PTHR11575:SF24">
    <property type="entry name" value="5'-NUCLEOTIDASE"/>
    <property type="match status" value="1"/>
</dbReference>
<evidence type="ECO:0000256" key="4">
    <source>
        <dbReference type="SAM" id="Phobius"/>
    </source>
</evidence>
<keyword evidence="4" id="KW-0472">Membrane</keyword>
<dbReference type="GO" id="GO:0009166">
    <property type="term" value="P:nucleotide catabolic process"/>
    <property type="evidence" value="ECO:0007669"/>
    <property type="project" value="InterPro"/>
</dbReference>
<dbReference type="Pfam" id="PF00149">
    <property type="entry name" value="Metallophos"/>
    <property type="match status" value="1"/>
</dbReference>
<dbReference type="SUPFAM" id="SSF56300">
    <property type="entry name" value="Metallo-dependent phosphatases"/>
    <property type="match status" value="1"/>
</dbReference>
<feature type="domain" description="Calcineurin-like phosphoesterase" evidence="5">
    <location>
        <begin position="36"/>
        <end position="269"/>
    </location>
</feature>
<reference evidence="7" key="1">
    <citation type="journal article" date="2021" name="PeerJ">
        <title>Extensive microbial diversity within the chicken gut microbiome revealed by metagenomics and culture.</title>
        <authorList>
            <person name="Gilroy R."/>
            <person name="Ravi A."/>
            <person name="Getino M."/>
            <person name="Pursley I."/>
            <person name="Horton D.L."/>
            <person name="Alikhan N.F."/>
            <person name="Baker D."/>
            <person name="Gharbi K."/>
            <person name="Hall N."/>
            <person name="Watson M."/>
            <person name="Adriaenssens E.M."/>
            <person name="Foster-Nyarko E."/>
            <person name="Jarju S."/>
            <person name="Secka A."/>
            <person name="Antonio M."/>
            <person name="Oren A."/>
            <person name="Chaudhuri R.R."/>
            <person name="La Ragione R."/>
            <person name="Hildebrand F."/>
            <person name="Pallen M.J."/>
        </authorList>
    </citation>
    <scope>NUCLEOTIDE SEQUENCE</scope>
    <source>
        <strain evidence="7">ChiHjej8B7-3636</strain>
    </source>
</reference>
<dbReference type="EMBL" id="DXAM01000062">
    <property type="protein sequence ID" value="HJA04124.1"/>
    <property type="molecule type" value="Genomic_DNA"/>
</dbReference>
<comment type="similarity">
    <text evidence="2">Belongs to the 5'-nucleotidase family.</text>
</comment>
<feature type="compositionally biased region" description="Low complexity" evidence="3">
    <location>
        <begin position="596"/>
        <end position="618"/>
    </location>
</feature>
<evidence type="ECO:0000259" key="6">
    <source>
        <dbReference type="Pfam" id="PF02872"/>
    </source>
</evidence>
<dbReference type="Gene3D" id="3.60.21.10">
    <property type="match status" value="1"/>
</dbReference>
<feature type="compositionally biased region" description="Acidic residues" evidence="3">
    <location>
        <begin position="560"/>
        <end position="578"/>
    </location>
</feature>
<reference evidence="7" key="2">
    <citation type="submission" date="2021-04" db="EMBL/GenBank/DDBJ databases">
        <authorList>
            <person name="Gilroy R."/>
        </authorList>
    </citation>
    <scope>NUCLEOTIDE SEQUENCE</scope>
    <source>
        <strain evidence="7">ChiHjej8B7-3636</strain>
    </source>
</reference>
<gene>
    <name evidence="7" type="ORF">H9800_04615</name>
</gene>
<dbReference type="Proteomes" id="UP000824220">
    <property type="component" value="Unassembled WGS sequence"/>
</dbReference>
<proteinExistence type="inferred from homology"/>
<feature type="domain" description="5'-Nucleotidase C-terminal" evidence="6">
    <location>
        <begin position="364"/>
        <end position="521"/>
    </location>
</feature>
<keyword evidence="2" id="KW-0547">Nucleotide-binding</keyword>
<evidence type="ECO:0000256" key="2">
    <source>
        <dbReference type="RuleBase" id="RU362119"/>
    </source>
</evidence>
<organism evidence="7 8">
    <name type="scientific">Candidatus Microbacterium stercoravium</name>
    <dbReference type="NCBI Taxonomy" id="2838697"/>
    <lineage>
        <taxon>Bacteria</taxon>
        <taxon>Bacillati</taxon>
        <taxon>Actinomycetota</taxon>
        <taxon>Actinomycetes</taxon>
        <taxon>Micrococcales</taxon>
        <taxon>Microbacteriaceae</taxon>
        <taxon>Microbacterium</taxon>
    </lineage>
</organism>
<evidence type="ECO:0000256" key="3">
    <source>
        <dbReference type="SAM" id="MobiDB-lite"/>
    </source>
</evidence>
<keyword evidence="4" id="KW-0812">Transmembrane</keyword>
<dbReference type="SUPFAM" id="SSF55816">
    <property type="entry name" value="5'-nucleotidase (syn. UDP-sugar hydrolase), C-terminal domain"/>
    <property type="match status" value="1"/>
</dbReference>
<keyword evidence="1 2" id="KW-0732">Signal</keyword>
<dbReference type="GO" id="GO:0000166">
    <property type="term" value="F:nucleotide binding"/>
    <property type="evidence" value="ECO:0007669"/>
    <property type="project" value="UniProtKB-KW"/>
</dbReference>
<dbReference type="PANTHER" id="PTHR11575">
    <property type="entry name" value="5'-NUCLEOTIDASE-RELATED"/>
    <property type="match status" value="1"/>
</dbReference>
<feature type="chain" id="PRO_5039759133" evidence="2">
    <location>
        <begin position="27"/>
        <end position="650"/>
    </location>
</feature>